<dbReference type="InterPro" id="IPR017853">
    <property type="entry name" value="GH"/>
</dbReference>
<reference evidence="2" key="1">
    <citation type="submission" date="2017-12" db="EMBL/GenBank/DDBJ databases">
        <title>Gene loss provides genomic basis for host adaptation in cereal stripe rust fungi.</title>
        <authorList>
            <person name="Xia C."/>
        </authorList>
    </citation>
    <scope>NUCLEOTIDE SEQUENCE [LARGE SCALE GENOMIC DNA]</scope>
    <source>
        <strain evidence="2">93-210</strain>
    </source>
</reference>
<sequence>LKMLQAWLLILPTFFHLLLDLVGTVASTPKPVEVSFDQYSAPVPIRTSNPLGLSLEFSDFPYYMVEVKQTTQCLLNLQAAGGVAPAVRIGGTTQDRATYDPNQAQPVRYSLPPGERVAHNVTFGPGFIELASRLRGAVTFGLNRQQGDLNNAGLAASAVVKKIKNLYALELGNEPGFWDATAPEAHGKPWTPETDADSQVRWQQAISQKVGLAGIIQAGVFFSPGRYSIKKLASKEGTSLQYVKSFGGHSYPQSACGSSQTSLADLMDHSKVVSFVKNYLPEVLAAKSAQKPYFFSESNSAICGGSEHMSPTFGAALWSIDFMFQSLLLGVDGVYFHLVNYAFGTKHKFLRLITEHIFQLLALRNHDRDFQPSCSSVCVVGMSKGDPTGGLSLTVLRWTCCWWRAITRHSRDRPAPIRCPDVRLLRLTAKNSFIREAGPDPGQVQIGGGYFDNATCKIRARPRYEKITTSNENRLEFLIHQSEAVIVELDRQLPDTC</sequence>
<organism evidence="2 3">
    <name type="scientific">Puccinia striiformis</name>
    <dbReference type="NCBI Taxonomy" id="27350"/>
    <lineage>
        <taxon>Eukaryota</taxon>
        <taxon>Fungi</taxon>
        <taxon>Dikarya</taxon>
        <taxon>Basidiomycota</taxon>
        <taxon>Pucciniomycotina</taxon>
        <taxon>Pucciniomycetes</taxon>
        <taxon>Pucciniales</taxon>
        <taxon>Pucciniaceae</taxon>
        <taxon>Puccinia</taxon>
    </lineage>
</organism>
<dbReference type="Gene3D" id="3.20.20.80">
    <property type="entry name" value="Glycosidases"/>
    <property type="match status" value="1"/>
</dbReference>
<evidence type="ECO:0000313" key="2">
    <source>
        <dbReference type="EMBL" id="POW13013.1"/>
    </source>
</evidence>
<evidence type="ECO:0008006" key="4">
    <source>
        <dbReference type="Google" id="ProtNLM"/>
    </source>
</evidence>
<evidence type="ECO:0000313" key="3">
    <source>
        <dbReference type="Proteomes" id="UP000239156"/>
    </source>
</evidence>
<dbReference type="Proteomes" id="UP000239156">
    <property type="component" value="Unassembled WGS sequence"/>
</dbReference>
<feature type="signal peptide" evidence="1">
    <location>
        <begin position="1"/>
        <end position="26"/>
    </location>
</feature>
<feature type="chain" id="PRO_5015428659" description="Beta-glucuronidase C-terminal domain-containing protein" evidence="1">
    <location>
        <begin position="27"/>
        <end position="497"/>
    </location>
</feature>
<accession>A0A2S4VU16</accession>
<keyword evidence="1" id="KW-0732">Signal</keyword>
<name>A0A2S4VU16_9BASI</name>
<evidence type="ECO:0000256" key="1">
    <source>
        <dbReference type="SAM" id="SignalP"/>
    </source>
</evidence>
<feature type="non-terminal residue" evidence="2">
    <location>
        <position position="1"/>
    </location>
</feature>
<dbReference type="InterPro" id="IPR052974">
    <property type="entry name" value="GH79_Enzymes"/>
</dbReference>
<gene>
    <name evidence="2" type="ORF">PSTT_04023</name>
</gene>
<comment type="caution">
    <text evidence="2">The sequence shown here is derived from an EMBL/GenBank/DDBJ whole genome shotgun (WGS) entry which is preliminary data.</text>
</comment>
<protein>
    <recommendedName>
        <fullName evidence="4">Beta-glucuronidase C-terminal domain-containing protein</fullName>
    </recommendedName>
</protein>
<dbReference type="VEuPathDB" id="FungiDB:PSTT_04023"/>
<dbReference type="AlphaFoldDB" id="A0A2S4VU16"/>
<proteinExistence type="predicted"/>
<keyword evidence="3" id="KW-1185">Reference proteome</keyword>
<dbReference type="PANTHER" id="PTHR36183:SF2">
    <property type="entry name" value="BETA-GLUCURONIDASE C-TERMINAL DOMAIN-CONTAINING PROTEIN"/>
    <property type="match status" value="1"/>
</dbReference>
<dbReference type="SUPFAM" id="SSF51445">
    <property type="entry name" value="(Trans)glycosidases"/>
    <property type="match status" value="1"/>
</dbReference>
<dbReference type="EMBL" id="PKSL01000027">
    <property type="protein sequence ID" value="POW13013.1"/>
    <property type="molecule type" value="Genomic_DNA"/>
</dbReference>
<dbReference type="PANTHER" id="PTHR36183">
    <property type="entry name" value="BETA-GLUCURONIDASE"/>
    <property type="match status" value="1"/>
</dbReference>
<dbReference type="VEuPathDB" id="FungiDB:PSHT_15789"/>